<proteinExistence type="predicted"/>
<feature type="region of interest" description="Disordered" evidence="1">
    <location>
        <begin position="25"/>
        <end position="44"/>
    </location>
</feature>
<dbReference type="RefSeq" id="WP_183297667.1">
    <property type="nucleotide sequence ID" value="NZ_JACHVX010000006.1"/>
</dbReference>
<dbReference type="EMBL" id="JACHVX010000006">
    <property type="protein sequence ID" value="MBB2924916.1"/>
    <property type="molecule type" value="Genomic_DNA"/>
</dbReference>
<dbReference type="Gene3D" id="2.50.20.20">
    <property type="match status" value="1"/>
</dbReference>
<evidence type="ECO:0000313" key="3">
    <source>
        <dbReference type="EMBL" id="MBB2924916.1"/>
    </source>
</evidence>
<organism evidence="3 4">
    <name type="scientific">Cellulomonas cellasea</name>
    <dbReference type="NCBI Taxonomy" id="43670"/>
    <lineage>
        <taxon>Bacteria</taxon>
        <taxon>Bacillati</taxon>
        <taxon>Actinomycetota</taxon>
        <taxon>Actinomycetes</taxon>
        <taxon>Micrococcales</taxon>
        <taxon>Cellulomonadaceae</taxon>
        <taxon>Cellulomonas</taxon>
    </lineage>
</organism>
<feature type="signal peptide" evidence="2">
    <location>
        <begin position="1"/>
        <end position="24"/>
    </location>
</feature>
<feature type="chain" id="PRO_5038997916" description="Lipoprotein" evidence="2">
    <location>
        <begin position="25"/>
        <end position="274"/>
    </location>
</feature>
<evidence type="ECO:0008006" key="5">
    <source>
        <dbReference type="Google" id="ProtNLM"/>
    </source>
</evidence>
<evidence type="ECO:0000313" key="4">
    <source>
        <dbReference type="Proteomes" id="UP000518206"/>
    </source>
</evidence>
<gene>
    <name evidence="3" type="ORF">FHR80_003852</name>
</gene>
<dbReference type="SUPFAM" id="SSF89392">
    <property type="entry name" value="Prokaryotic lipoproteins and lipoprotein localization factors"/>
    <property type="match status" value="1"/>
</dbReference>
<name>A0A7W4UIQ5_9CELL</name>
<protein>
    <recommendedName>
        <fullName evidence="5">Lipoprotein</fullName>
    </recommendedName>
</protein>
<evidence type="ECO:0000256" key="2">
    <source>
        <dbReference type="SAM" id="SignalP"/>
    </source>
</evidence>
<comment type="caution">
    <text evidence="3">The sequence shown here is derived from an EMBL/GenBank/DDBJ whole genome shotgun (WGS) entry which is preliminary data.</text>
</comment>
<dbReference type="PROSITE" id="PS51257">
    <property type="entry name" value="PROKAR_LIPOPROTEIN"/>
    <property type="match status" value="1"/>
</dbReference>
<dbReference type="InterPro" id="IPR029046">
    <property type="entry name" value="LolA/LolB/LppX"/>
</dbReference>
<dbReference type="Proteomes" id="UP000518206">
    <property type="component" value="Unassembled WGS sequence"/>
</dbReference>
<evidence type="ECO:0000256" key="1">
    <source>
        <dbReference type="SAM" id="MobiDB-lite"/>
    </source>
</evidence>
<keyword evidence="2" id="KW-0732">Signal</keyword>
<feature type="compositionally biased region" description="Polar residues" evidence="1">
    <location>
        <begin position="25"/>
        <end position="39"/>
    </location>
</feature>
<accession>A0A7W4UIQ5</accession>
<reference evidence="3 4" key="1">
    <citation type="submission" date="2020-08" db="EMBL/GenBank/DDBJ databases">
        <title>The Agave Microbiome: Exploring the role of microbial communities in plant adaptations to desert environments.</title>
        <authorList>
            <person name="Partida-Martinez L.P."/>
        </authorList>
    </citation>
    <scope>NUCLEOTIDE SEQUENCE [LARGE SCALE GENOMIC DNA]</scope>
    <source>
        <strain evidence="3 4">RAS26</strain>
    </source>
</reference>
<reference evidence="3 4" key="2">
    <citation type="submission" date="2020-08" db="EMBL/GenBank/DDBJ databases">
        <authorList>
            <person name="Partida-Martinez L."/>
            <person name="Huntemann M."/>
            <person name="Clum A."/>
            <person name="Wang J."/>
            <person name="Palaniappan K."/>
            <person name="Ritter S."/>
            <person name="Chen I.-M."/>
            <person name="Stamatis D."/>
            <person name="Reddy T."/>
            <person name="O'Malley R."/>
            <person name="Daum C."/>
            <person name="Shapiro N."/>
            <person name="Ivanova N."/>
            <person name="Kyrpides N."/>
            <person name="Woyke T."/>
        </authorList>
    </citation>
    <scope>NUCLEOTIDE SEQUENCE [LARGE SCALE GENOMIC DNA]</scope>
    <source>
        <strain evidence="3 4">RAS26</strain>
    </source>
</reference>
<dbReference type="AlphaFoldDB" id="A0A7W4UIQ5"/>
<sequence>MRSSRRLLAVPAAVALLWSLTACSGSTTEASTEPTTKPSASAEATKEAEAVEITQANFLQTIAAAQAEASSYDFTMSTTAEGQSMAATGSVQVEDGGAQALSMVMELPEMGQMEVRMAGGLTYMNLGEMTGGKFLQIDPADASNPLAAGLGDMTGEIDPTKALAGAEAAVTSVTKKGDAEDVDGVQATPYEVVLDPSKLPEEQRAGLDQAAAAGVAIPTTFVYTYWLDADNLVRKMAFDLMGSKTEMTFSNWGSAAPVTAPTADQITTENPFAG</sequence>